<dbReference type="CDD" id="cd12108">
    <property type="entry name" value="Hr-like"/>
    <property type="match status" value="1"/>
</dbReference>
<dbReference type="Gene3D" id="1.20.1050.10">
    <property type="match status" value="1"/>
</dbReference>
<dbReference type="InterPro" id="IPR036282">
    <property type="entry name" value="Glutathione-S-Trfase_C_sf"/>
</dbReference>
<organism evidence="2">
    <name type="scientific">Physcomitrium patens</name>
    <name type="common">Spreading-leaved earth moss</name>
    <name type="synonym">Physcomitrella patens</name>
    <dbReference type="NCBI Taxonomy" id="3218"/>
    <lineage>
        <taxon>Eukaryota</taxon>
        <taxon>Viridiplantae</taxon>
        <taxon>Streptophyta</taxon>
        <taxon>Embryophyta</taxon>
        <taxon>Bryophyta</taxon>
        <taxon>Bryophytina</taxon>
        <taxon>Bryopsida</taxon>
        <taxon>Funariidae</taxon>
        <taxon>Funariales</taxon>
        <taxon>Funariaceae</taxon>
        <taxon>Physcomitrium</taxon>
    </lineage>
</organism>
<proteinExistence type="evidence at transcript level"/>
<gene>
    <name evidence="2" type="primary">GSTH2</name>
    <name evidence="4" type="synonym">LOC112290829</name>
    <name evidence="3" type="ORF">PHYPA_017496</name>
</gene>
<dbReference type="Gramene" id="Pp3c13_16840V3.3">
    <property type="protein sequence ID" value="Pp3c13_16840V3.3"/>
    <property type="gene ID" value="Pp3c13_16840"/>
</dbReference>
<dbReference type="CDD" id="cd00570">
    <property type="entry name" value="GST_N_family"/>
    <property type="match status" value="1"/>
</dbReference>
<dbReference type="AlphaFoldDB" id="K9Y435"/>
<reference evidence="2" key="3">
    <citation type="submission" date="2012-11" db="EMBL/GenBank/DDBJ databases">
        <title>The phylogenetic status and pathogenicity of a new isolate of Metarhizium sp. from a fruit beetle larvae in Japan.</title>
        <authorList>
            <person name="Nishi O."/>
            <person name="Iiyama K."/>
            <person name="Yasunaga-Aoki C."/>
            <person name="Shimizu S."/>
        </authorList>
    </citation>
    <scope>NUCLEOTIDE SEQUENCE</scope>
</reference>
<dbReference type="Gene3D" id="1.20.120.520">
    <property type="entry name" value="nmb1532 protein domain like"/>
    <property type="match status" value="1"/>
</dbReference>
<dbReference type="Proteomes" id="UP000006727">
    <property type="component" value="Chromosome 13"/>
</dbReference>
<dbReference type="SUPFAM" id="SSF47616">
    <property type="entry name" value="GST C-terminal domain-like"/>
    <property type="match status" value="1"/>
</dbReference>
<dbReference type="GO" id="GO:0016740">
    <property type="term" value="F:transferase activity"/>
    <property type="evidence" value="ECO:0007669"/>
    <property type="project" value="UniProtKB-KW"/>
</dbReference>
<dbReference type="EnsemblPlants" id="Pp3c13_16840V3.4">
    <property type="protein sequence ID" value="Pp3c13_16840V3.4"/>
    <property type="gene ID" value="Pp3c13_16840"/>
</dbReference>
<feature type="domain" description="GST N-terminal" evidence="1">
    <location>
        <begin position="41"/>
        <end position="124"/>
    </location>
</feature>
<keyword evidence="2" id="KW-0808">Transferase</keyword>
<sequence>MGGCCQKQVRQVVQSSKHSVVMPSRVSPPVCVQVNKDADEVKVKLVGDITCPYTQRVRIALLEKSVPAETSLVMPEDLMGGKGDNLAAESPDGKFPVFQHGPHKITGSVDSILTYIEENFENPLLPSGLEKDVAQWVSYIRDIFSNVIEDALHNGDPYAQDSLEARLNESLACLDDGLELHHKEGKHFLGSNFTLVDVYLIPFLSLMDLVTYIRGFEINSSFTRLSAYKSAMCTFKCYKPVQMGTDLTKTILVQSSIDKPSQPMVGLALLQHKSIIWHLKAFVKLVKEFDGINRSPSMDSMQRTVFVTRLKKLPKVYGRLVELLLEHAQMEERVIFPALETADQALTESALKDHARDLPVMNGIREDIKGIMSLRQGNFDHREALTALAGRVEAFEVHVKEHFQEEEKEQLPLLEAAGFGTSKQQPMVAQAFLVMEASHSRLLPYLLEGLKPHEVHQYLGIMKLSTADNAEKNSMLRRIAHVLNNEEFEYVRKVAIDRIPSLGGLPLTSVQGRPGMARG</sequence>
<dbReference type="Pfam" id="PF13410">
    <property type="entry name" value="GST_C_2"/>
    <property type="match status" value="1"/>
</dbReference>
<dbReference type="InterPro" id="IPR036249">
    <property type="entry name" value="Thioredoxin-like_sf"/>
</dbReference>
<dbReference type="Pfam" id="PF01814">
    <property type="entry name" value="Hemerythrin"/>
    <property type="match status" value="1"/>
</dbReference>
<keyword evidence="5" id="KW-1185">Reference proteome</keyword>
<accession>K9Y435</accession>
<evidence type="ECO:0000313" key="3">
    <source>
        <dbReference type="EMBL" id="PNR42666.1"/>
    </source>
</evidence>
<dbReference type="EMBL" id="ABEU02000013">
    <property type="protein sequence ID" value="PNR42666.1"/>
    <property type="molecule type" value="Genomic_DNA"/>
</dbReference>
<reference evidence="4" key="5">
    <citation type="submission" date="2020-12" db="UniProtKB">
        <authorList>
            <consortium name="EnsemblPlants"/>
        </authorList>
    </citation>
    <scope>IDENTIFICATION</scope>
</reference>
<dbReference type="HOGENOM" id="CLU_530416_0_0_1"/>
<evidence type="ECO:0000259" key="1">
    <source>
        <dbReference type="PROSITE" id="PS50404"/>
    </source>
</evidence>
<name>K9Y435_PHYPA</name>
<dbReference type="Gene3D" id="3.40.30.10">
    <property type="entry name" value="Glutaredoxin"/>
    <property type="match status" value="1"/>
</dbReference>
<dbReference type="EnsemblPlants" id="Pp3c13_16840V3.3">
    <property type="protein sequence ID" value="Pp3c13_16840V3.3"/>
    <property type="gene ID" value="Pp3c13_16840"/>
</dbReference>
<dbReference type="InterPro" id="IPR012312">
    <property type="entry name" value="Hemerythrin-like"/>
</dbReference>
<dbReference type="PANTHER" id="PTHR35739">
    <property type="entry name" value="OS01G0861700 PROTEIN"/>
    <property type="match status" value="1"/>
</dbReference>
<reference evidence="3 5" key="4">
    <citation type="journal article" date="2018" name="Plant J.">
        <title>The Physcomitrella patens chromosome-scale assembly reveals moss genome structure and evolution.</title>
        <authorList>
            <person name="Lang D."/>
            <person name="Ullrich K.K."/>
            <person name="Murat F."/>
            <person name="Fuchs J."/>
            <person name="Jenkins J."/>
            <person name="Haas F.B."/>
            <person name="Piednoel M."/>
            <person name="Gundlach H."/>
            <person name="Van Bel M."/>
            <person name="Meyberg R."/>
            <person name="Vives C."/>
            <person name="Morata J."/>
            <person name="Symeonidi A."/>
            <person name="Hiss M."/>
            <person name="Muchero W."/>
            <person name="Kamisugi Y."/>
            <person name="Saleh O."/>
            <person name="Blanc G."/>
            <person name="Decker E.L."/>
            <person name="van Gessel N."/>
            <person name="Grimwood J."/>
            <person name="Hayes R.D."/>
            <person name="Graham S.W."/>
            <person name="Gunter L.E."/>
            <person name="McDaniel S.F."/>
            <person name="Hoernstein S.N.W."/>
            <person name="Larsson A."/>
            <person name="Li F.W."/>
            <person name="Perroud P.F."/>
            <person name="Phillips J."/>
            <person name="Ranjan P."/>
            <person name="Rokshar D.S."/>
            <person name="Rothfels C.J."/>
            <person name="Schneider L."/>
            <person name="Shu S."/>
            <person name="Stevenson D.W."/>
            <person name="Thummler F."/>
            <person name="Tillich M."/>
            <person name="Villarreal Aguilar J.C."/>
            <person name="Widiez T."/>
            <person name="Wong G.K."/>
            <person name="Wymore A."/>
            <person name="Zhang Y."/>
            <person name="Zimmer A.D."/>
            <person name="Quatrano R.S."/>
            <person name="Mayer K.F.X."/>
            <person name="Goodstein D."/>
            <person name="Casacuberta J.M."/>
            <person name="Vandepoele K."/>
            <person name="Reski R."/>
            <person name="Cuming A.C."/>
            <person name="Tuskan G.A."/>
            <person name="Maumus F."/>
            <person name="Salse J."/>
            <person name="Schmutz J."/>
            <person name="Rensing S.A."/>
        </authorList>
    </citation>
    <scope>NUCLEOTIDE SEQUENCE [LARGE SCALE GENOMIC DNA]</scope>
    <source>
        <strain evidence="4 5">cv. Gransden 2004</strain>
    </source>
</reference>
<dbReference type="InterPro" id="IPR004045">
    <property type="entry name" value="Glutathione_S-Trfase_N"/>
</dbReference>
<dbReference type="CDD" id="cd00299">
    <property type="entry name" value="GST_C_family"/>
    <property type="match status" value="1"/>
</dbReference>
<dbReference type="Gramene" id="Pp3c13_16840V3.1">
    <property type="protein sequence ID" value="Pp3c13_16840V3.1"/>
    <property type="gene ID" value="Pp3c13_16840"/>
</dbReference>
<dbReference type="EMBL" id="KC119486">
    <property type="protein sequence ID" value="AFZ39151.1"/>
    <property type="molecule type" value="mRNA"/>
</dbReference>
<dbReference type="InterPro" id="IPR040079">
    <property type="entry name" value="Glutathione_S-Trfase"/>
</dbReference>
<dbReference type="Gramene" id="Pp3c13_16840V3.4">
    <property type="protein sequence ID" value="Pp3c13_16840V3.4"/>
    <property type="gene ID" value="Pp3c13_16840"/>
</dbReference>
<dbReference type="FunCoup" id="K9Y435">
    <property type="interactions" value="1605"/>
</dbReference>
<reference evidence="3 5" key="1">
    <citation type="journal article" date="2008" name="Science">
        <title>The Physcomitrella genome reveals evolutionary insights into the conquest of land by plants.</title>
        <authorList>
            <person name="Rensing S."/>
            <person name="Lang D."/>
            <person name="Zimmer A."/>
            <person name="Terry A."/>
            <person name="Salamov A."/>
            <person name="Shapiro H."/>
            <person name="Nishiyama T."/>
            <person name="Perroud P.-F."/>
            <person name="Lindquist E."/>
            <person name="Kamisugi Y."/>
            <person name="Tanahashi T."/>
            <person name="Sakakibara K."/>
            <person name="Fujita T."/>
            <person name="Oishi K."/>
            <person name="Shin-I T."/>
            <person name="Kuroki Y."/>
            <person name="Toyoda A."/>
            <person name="Suzuki Y."/>
            <person name="Hashimoto A."/>
            <person name="Yamaguchi K."/>
            <person name="Sugano A."/>
            <person name="Kohara Y."/>
            <person name="Fujiyama A."/>
            <person name="Anterola A."/>
            <person name="Aoki S."/>
            <person name="Ashton N."/>
            <person name="Barbazuk W.B."/>
            <person name="Barker E."/>
            <person name="Bennetzen J."/>
            <person name="Bezanilla M."/>
            <person name="Blankenship R."/>
            <person name="Cho S.H."/>
            <person name="Dutcher S."/>
            <person name="Estelle M."/>
            <person name="Fawcett J.A."/>
            <person name="Gundlach H."/>
            <person name="Hanada K."/>
            <person name="Heyl A."/>
            <person name="Hicks K.A."/>
            <person name="Hugh J."/>
            <person name="Lohr M."/>
            <person name="Mayer K."/>
            <person name="Melkozernov A."/>
            <person name="Murata T."/>
            <person name="Nelson D."/>
            <person name="Pils B."/>
            <person name="Prigge M."/>
            <person name="Reiss B."/>
            <person name="Renner T."/>
            <person name="Rombauts S."/>
            <person name="Rushton P."/>
            <person name="Sanderfoot A."/>
            <person name="Schween G."/>
            <person name="Shiu S.-H."/>
            <person name="Stueber K."/>
            <person name="Theodoulou F.L."/>
            <person name="Tu H."/>
            <person name="Van de Peer Y."/>
            <person name="Verrier P.J."/>
            <person name="Waters E."/>
            <person name="Wood A."/>
            <person name="Yang L."/>
            <person name="Cove D."/>
            <person name="Cuming A."/>
            <person name="Hasebe M."/>
            <person name="Lucas S."/>
            <person name="Mishler D.B."/>
            <person name="Reski R."/>
            <person name="Grigoriev I."/>
            <person name="Quatrano R.S."/>
            <person name="Boore J.L."/>
        </authorList>
    </citation>
    <scope>NUCLEOTIDE SEQUENCE [LARGE SCALE GENOMIC DNA]</scope>
    <source>
        <strain evidence="4 5">cv. Gransden 2004</strain>
    </source>
</reference>
<dbReference type="Gramene" id="Pp3c13_16840V3.2">
    <property type="protein sequence ID" value="Pp3c13_16840V3.2"/>
    <property type="gene ID" value="Pp3c13_16840"/>
</dbReference>
<reference evidence="2" key="2">
    <citation type="journal article" date="2012" name="Plant Physiol.">
        <title>Functional Divergence of the GST Supergene Family in Physcomitrella patens Reveals Complex Patterns of Large Gene Family Evolution in Land Plants.</title>
        <authorList>
            <person name="Liu Y.J."/>
            <person name="Han X.M."/>
            <person name="Ren L.L."/>
            <person name="Yang H.L."/>
            <person name="Zeng Q.Y."/>
        </authorList>
    </citation>
    <scope>NUCLEOTIDE SEQUENCE</scope>
</reference>
<dbReference type="SFLD" id="SFLDS00019">
    <property type="entry name" value="Glutathione_Transferase_(cytos"/>
    <property type="match status" value="1"/>
</dbReference>
<dbReference type="Pfam" id="PF13417">
    <property type="entry name" value="GST_N_3"/>
    <property type="match status" value="1"/>
</dbReference>
<dbReference type="PaxDb" id="3218-PP1S142_117V6.1"/>
<protein>
    <submittedName>
        <fullName evidence="2">Hemerythrin class glutathione S-transferase</fullName>
    </submittedName>
</protein>
<dbReference type="OrthoDB" id="4951845at2759"/>
<dbReference type="EnsemblPlants" id="Pp3c13_16840V3.1">
    <property type="protein sequence ID" value="Pp3c13_16840V3.1"/>
    <property type="gene ID" value="Pp3c13_16840"/>
</dbReference>
<evidence type="ECO:0000313" key="5">
    <source>
        <dbReference type="Proteomes" id="UP000006727"/>
    </source>
</evidence>
<dbReference type="SUPFAM" id="SSF52833">
    <property type="entry name" value="Thioredoxin-like"/>
    <property type="match status" value="1"/>
</dbReference>
<dbReference type="EnsemblPlants" id="Pp3c13_16840V3.2">
    <property type="protein sequence ID" value="Pp3c13_16840V3.2"/>
    <property type="gene ID" value="Pp3c13_16840"/>
</dbReference>
<evidence type="ECO:0000313" key="4">
    <source>
        <dbReference type="EnsemblPlants" id="Pp3c13_16840V3.1"/>
    </source>
</evidence>
<dbReference type="PANTHER" id="PTHR35739:SF1">
    <property type="entry name" value="OS01G0861700 PROTEIN"/>
    <property type="match status" value="1"/>
</dbReference>
<dbReference type="PROSITE" id="PS50404">
    <property type="entry name" value="GST_NTER"/>
    <property type="match status" value="1"/>
</dbReference>
<evidence type="ECO:0000313" key="2">
    <source>
        <dbReference type="EMBL" id="AFZ39151.1"/>
    </source>
</evidence>